<dbReference type="GO" id="GO:0046872">
    <property type="term" value="F:metal ion binding"/>
    <property type="evidence" value="ECO:0007669"/>
    <property type="project" value="UniProtKB-KW"/>
</dbReference>
<dbReference type="GO" id="GO:0019239">
    <property type="term" value="F:deaminase activity"/>
    <property type="evidence" value="ECO:0007669"/>
    <property type="project" value="UniProtKB-ARBA"/>
</dbReference>
<keyword evidence="2" id="KW-0378">Hydrolase</keyword>
<dbReference type="InterPro" id="IPR011059">
    <property type="entry name" value="Metal-dep_hydrolase_composite"/>
</dbReference>
<feature type="domain" description="Amidohydrolase 3" evidence="3">
    <location>
        <begin position="41"/>
        <end position="405"/>
    </location>
</feature>
<dbReference type="SUPFAM" id="SSF51556">
    <property type="entry name" value="Metallo-dependent hydrolases"/>
    <property type="match status" value="1"/>
</dbReference>
<evidence type="ECO:0000256" key="1">
    <source>
        <dbReference type="ARBA" id="ARBA00022723"/>
    </source>
</evidence>
<reference evidence="4" key="2">
    <citation type="submission" date="2020-09" db="EMBL/GenBank/DDBJ databases">
        <authorList>
            <person name="Sun Q."/>
            <person name="Sedlacek I."/>
        </authorList>
    </citation>
    <scope>NUCLEOTIDE SEQUENCE</scope>
    <source>
        <strain evidence="4">CCM 7664</strain>
    </source>
</reference>
<proteinExistence type="predicted"/>
<dbReference type="RefSeq" id="WP_188420184.1">
    <property type="nucleotide sequence ID" value="NZ_BMDP01000002.1"/>
</dbReference>
<dbReference type="PANTHER" id="PTHR32027">
    <property type="entry name" value="CYTOSINE DEAMINASE"/>
    <property type="match status" value="1"/>
</dbReference>
<sequence length="438" mass="47968">MTMDLVIRNVRVWDDKPLMDIAIKDGKIAAIEEGIDASVAEVIDAEGRAVIPGMVEPHMHLEKAFLHRRMPPVLGTLDEAIRVTGILKGKQEREDVLQRSRQVLDMAVANGTTALRAHPDVDLIQGLIGVETLLELREEYKDLIDIQIVAFPQEGILKSPGTVELMEQSMKMGADVVGACPYNELSWEDTMRHVDIVFETAQKYDAPVDMHADFSDEAKDQRFAATTYIAKKTIETGYRGRVSLGHVTSLGSLEPEELKPIIDLLKEADISIVTLPATDLYLGGRNDTKNRRRGLTPVRSLHEAGVNVAYSSNNIRNAFTPFGKADMLVIGNLLAHAVSFGTPAHQSAILDMGTINAARSIGIGRDYGIAVGKQADLVILDTYQVGDALLDMPARSWVIKRGRITVVTEHKCTIHRHGSCGCPGHKHAHESAQAAKKA</sequence>
<accession>A0A8J3B345</accession>
<dbReference type="InterPro" id="IPR013108">
    <property type="entry name" value="Amidohydro_3"/>
</dbReference>
<evidence type="ECO:0000259" key="3">
    <source>
        <dbReference type="Pfam" id="PF07969"/>
    </source>
</evidence>
<organism evidence="4 5">
    <name type="scientific">Oxalicibacterium solurbis</name>
    <dbReference type="NCBI Taxonomy" id="69280"/>
    <lineage>
        <taxon>Bacteria</taxon>
        <taxon>Pseudomonadati</taxon>
        <taxon>Pseudomonadota</taxon>
        <taxon>Betaproteobacteria</taxon>
        <taxon>Burkholderiales</taxon>
        <taxon>Oxalobacteraceae</taxon>
        <taxon>Oxalicibacterium</taxon>
    </lineage>
</organism>
<dbReference type="Gene3D" id="3.20.20.140">
    <property type="entry name" value="Metal-dependent hydrolases"/>
    <property type="match status" value="1"/>
</dbReference>
<dbReference type="Pfam" id="PF07969">
    <property type="entry name" value="Amidohydro_3"/>
    <property type="match status" value="1"/>
</dbReference>
<evidence type="ECO:0000256" key="2">
    <source>
        <dbReference type="ARBA" id="ARBA00022801"/>
    </source>
</evidence>
<name>A0A8J3B345_9BURK</name>
<dbReference type="PANTHER" id="PTHR32027:SF9">
    <property type="entry name" value="BLL3847 PROTEIN"/>
    <property type="match status" value="1"/>
</dbReference>
<dbReference type="Gene3D" id="2.30.40.10">
    <property type="entry name" value="Urease, subunit C, domain 1"/>
    <property type="match status" value="1"/>
</dbReference>
<evidence type="ECO:0000313" key="5">
    <source>
        <dbReference type="Proteomes" id="UP000627205"/>
    </source>
</evidence>
<dbReference type="AlphaFoldDB" id="A0A8J3B345"/>
<reference evidence="4" key="1">
    <citation type="journal article" date="2014" name="Int. J. Syst. Evol. Microbiol.">
        <title>Complete genome sequence of Corynebacterium casei LMG S-19264T (=DSM 44701T), isolated from a smear-ripened cheese.</title>
        <authorList>
            <consortium name="US DOE Joint Genome Institute (JGI-PGF)"/>
            <person name="Walter F."/>
            <person name="Albersmeier A."/>
            <person name="Kalinowski J."/>
            <person name="Ruckert C."/>
        </authorList>
    </citation>
    <scope>NUCLEOTIDE SEQUENCE</scope>
    <source>
        <strain evidence="4">CCM 7664</strain>
    </source>
</reference>
<protein>
    <submittedName>
        <fullName evidence="4">N-acyl-D-amino-acid deacylase</fullName>
    </submittedName>
</protein>
<dbReference type="InterPro" id="IPR032466">
    <property type="entry name" value="Metal_Hydrolase"/>
</dbReference>
<dbReference type="InterPro" id="IPR052349">
    <property type="entry name" value="Metallo-hydrolase_Enzymes"/>
</dbReference>
<dbReference type="FunFam" id="3.20.20.140:FF:000019">
    <property type="entry name" value="Cytosine deaminase"/>
    <property type="match status" value="1"/>
</dbReference>
<keyword evidence="1" id="KW-0479">Metal-binding</keyword>
<comment type="caution">
    <text evidence="4">The sequence shown here is derived from an EMBL/GenBank/DDBJ whole genome shotgun (WGS) entry which is preliminary data.</text>
</comment>
<dbReference type="EMBL" id="BMDP01000002">
    <property type="protein sequence ID" value="GGI54090.1"/>
    <property type="molecule type" value="Genomic_DNA"/>
</dbReference>
<dbReference type="CDD" id="cd01293">
    <property type="entry name" value="Bact_CD"/>
    <property type="match status" value="1"/>
</dbReference>
<gene>
    <name evidence="4" type="ORF">GCM10011430_12640</name>
</gene>
<dbReference type="SUPFAM" id="SSF51338">
    <property type="entry name" value="Composite domain of metallo-dependent hydrolases"/>
    <property type="match status" value="1"/>
</dbReference>
<dbReference type="Proteomes" id="UP000627205">
    <property type="component" value="Unassembled WGS sequence"/>
</dbReference>
<dbReference type="GO" id="GO:0016814">
    <property type="term" value="F:hydrolase activity, acting on carbon-nitrogen (but not peptide) bonds, in cyclic amidines"/>
    <property type="evidence" value="ECO:0007669"/>
    <property type="project" value="TreeGrafter"/>
</dbReference>
<keyword evidence="5" id="KW-1185">Reference proteome</keyword>
<evidence type="ECO:0000313" key="4">
    <source>
        <dbReference type="EMBL" id="GGI54090.1"/>
    </source>
</evidence>